<dbReference type="PANTHER" id="PTHR11002:SF79">
    <property type="entry name" value="CARBONIC ANHYDRASE 2"/>
    <property type="match status" value="1"/>
</dbReference>
<sequence length="235" mass="26162">MHHSISFPIFQYSLYTIRYKTMSQQPLIERVLSAEEQKQLTPDEVIASLKEGNKRFCSGSLTMRDHSKQIRDAVSGQFPKAIVLSCVDSRVPIEDVFDKGIGDMFVARVAGNIVNEDILGSMEFSCKVSGAKLVLVLGHEYCGAIKGAIDNVQLGNLTALLQKIRPAVDRCCDFQGDQTSKNSQFVDLVVRENVKVTVANIRQQSPVLREMEDAGEIKIVGAYYDMDNGEVSFYE</sequence>
<dbReference type="NCBIfam" id="NF011765">
    <property type="entry name" value="PRK15219.1"/>
    <property type="match status" value="1"/>
</dbReference>
<dbReference type="SMART" id="SM00947">
    <property type="entry name" value="Pro_CA"/>
    <property type="match status" value="1"/>
</dbReference>
<feature type="binding site" evidence="2">
    <location>
        <position position="86"/>
    </location>
    <ligand>
        <name>Zn(2+)</name>
        <dbReference type="ChEBI" id="CHEBI:29105"/>
    </ligand>
</feature>
<feature type="binding site" evidence="2">
    <location>
        <position position="139"/>
    </location>
    <ligand>
        <name>Zn(2+)</name>
        <dbReference type="ChEBI" id="CHEBI:29105"/>
    </ligand>
</feature>
<dbReference type="GO" id="GO:0004089">
    <property type="term" value="F:carbonate dehydratase activity"/>
    <property type="evidence" value="ECO:0007669"/>
    <property type="project" value="InterPro"/>
</dbReference>
<protein>
    <recommendedName>
        <fullName evidence="5">Carbonic anhydrase</fullName>
    </recommendedName>
</protein>
<evidence type="ECO:0000313" key="3">
    <source>
        <dbReference type="EMBL" id="ABG57813.1"/>
    </source>
</evidence>
<dbReference type="EMBL" id="CP000383">
    <property type="protein sequence ID" value="ABG57813.1"/>
    <property type="molecule type" value="Genomic_DNA"/>
</dbReference>
<comment type="cofactor">
    <cofactor evidence="2">
        <name>Zn(2+)</name>
        <dbReference type="ChEBI" id="CHEBI:29105"/>
    </cofactor>
    <text evidence="2">Binds 1 zinc ion per subunit.</text>
</comment>
<gene>
    <name evidence="3" type="ordered locus">CHU_0526</name>
</gene>
<comment type="similarity">
    <text evidence="1">Belongs to the beta-class carbonic anhydrase family.</text>
</comment>
<dbReference type="SUPFAM" id="SSF53056">
    <property type="entry name" value="beta-carbonic anhydrase, cab"/>
    <property type="match status" value="1"/>
</dbReference>
<proteinExistence type="inferred from homology"/>
<dbReference type="Gene3D" id="3.40.1050.10">
    <property type="entry name" value="Carbonic anhydrase"/>
    <property type="match status" value="1"/>
</dbReference>
<evidence type="ECO:0008006" key="5">
    <source>
        <dbReference type="Google" id="ProtNLM"/>
    </source>
</evidence>
<evidence type="ECO:0000256" key="2">
    <source>
        <dbReference type="PIRSR" id="PIRSR601765-1"/>
    </source>
</evidence>
<evidence type="ECO:0000313" key="4">
    <source>
        <dbReference type="Proteomes" id="UP000001822"/>
    </source>
</evidence>
<dbReference type="Proteomes" id="UP000001822">
    <property type="component" value="Chromosome"/>
</dbReference>
<feature type="binding site" evidence="2">
    <location>
        <position position="88"/>
    </location>
    <ligand>
        <name>Zn(2+)</name>
        <dbReference type="ChEBI" id="CHEBI:29105"/>
    </ligand>
</feature>
<keyword evidence="4" id="KW-1185">Reference proteome</keyword>
<keyword evidence="2" id="KW-0862">Zinc</keyword>
<dbReference type="InterPro" id="IPR001765">
    <property type="entry name" value="Carbonic_anhydrase"/>
</dbReference>
<keyword evidence="2" id="KW-0479">Metal-binding</keyword>
<dbReference type="KEGG" id="chu:CHU_0526"/>
<dbReference type="Pfam" id="PF00484">
    <property type="entry name" value="Pro_CA"/>
    <property type="match status" value="1"/>
</dbReference>
<dbReference type="AlphaFoldDB" id="A0A6N4SNI5"/>
<dbReference type="InterPro" id="IPR036874">
    <property type="entry name" value="Carbonic_anhydrase_sf"/>
</dbReference>
<dbReference type="GO" id="GO:0008270">
    <property type="term" value="F:zinc ion binding"/>
    <property type="evidence" value="ECO:0007669"/>
    <property type="project" value="InterPro"/>
</dbReference>
<dbReference type="CDD" id="cd03378">
    <property type="entry name" value="beta_CA_cladeC"/>
    <property type="match status" value="1"/>
</dbReference>
<accession>A0A6N4SNI5</accession>
<feature type="binding site" evidence="2">
    <location>
        <position position="142"/>
    </location>
    <ligand>
        <name>Zn(2+)</name>
        <dbReference type="ChEBI" id="CHEBI:29105"/>
    </ligand>
</feature>
<reference evidence="3 4" key="1">
    <citation type="journal article" date="2007" name="Appl. Environ. Microbiol.">
        <title>Genome sequence of the cellulolytic gliding bacterium Cytophaga hutchinsonii.</title>
        <authorList>
            <person name="Xie G."/>
            <person name="Bruce D.C."/>
            <person name="Challacombe J.F."/>
            <person name="Chertkov O."/>
            <person name="Detter J.C."/>
            <person name="Gilna P."/>
            <person name="Han C.S."/>
            <person name="Lucas S."/>
            <person name="Misra M."/>
            <person name="Myers G.L."/>
            <person name="Richardson P."/>
            <person name="Tapia R."/>
            <person name="Thayer N."/>
            <person name="Thompson L.S."/>
            <person name="Brettin T.S."/>
            <person name="Henrissat B."/>
            <person name="Wilson D.B."/>
            <person name="McBride M.J."/>
        </authorList>
    </citation>
    <scope>NUCLEOTIDE SEQUENCE [LARGE SCALE GENOMIC DNA]</scope>
    <source>
        <strain evidence="4">ATCC 33406 / DSM 1761 / CIP 103989 / NBRC 15051 / NCIMB 9469 / D465</strain>
    </source>
</reference>
<evidence type="ECO:0000256" key="1">
    <source>
        <dbReference type="ARBA" id="ARBA00006217"/>
    </source>
</evidence>
<organism evidence="3 4">
    <name type="scientific">Cytophaga hutchinsonii (strain ATCC 33406 / DSM 1761 / CIP 103989 / NBRC 15051 / NCIMB 9469 / D465)</name>
    <dbReference type="NCBI Taxonomy" id="269798"/>
    <lineage>
        <taxon>Bacteria</taxon>
        <taxon>Pseudomonadati</taxon>
        <taxon>Bacteroidota</taxon>
        <taxon>Cytophagia</taxon>
        <taxon>Cytophagales</taxon>
        <taxon>Cytophagaceae</taxon>
        <taxon>Cytophaga</taxon>
    </lineage>
</organism>
<name>A0A6N4SNI5_CYTH3</name>
<dbReference type="PANTHER" id="PTHR11002">
    <property type="entry name" value="CARBONIC ANHYDRASE"/>
    <property type="match status" value="1"/>
</dbReference>